<keyword evidence="1" id="KW-0812">Transmembrane</keyword>
<dbReference type="EMBL" id="AGWJ02000035">
    <property type="protein sequence ID" value="EHO77186.1"/>
    <property type="molecule type" value="Genomic_DNA"/>
</dbReference>
<keyword evidence="1" id="KW-1133">Transmembrane helix</keyword>
<dbReference type="PATRIC" id="fig|457404.5.peg.3533"/>
<gene>
    <name evidence="2" type="ORF">HMPREF0402_03490</name>
</gene>
<feature type="transmembrane region" description="Helical" evidence="1">
    <location>
        <begin position="80"/>
        <end position="104"/>
    </location>
</feature>
<reference evidence="2 3" key="1">
    <citation type="submission" date="2012-07" db="EMBL/GenBank/DDBJ databases">
        <title>The Genome Sequence of Fusobacterium ulcerans 12_1B.</title>
        <authorList>
            <consortium name="The Broad Institute Genome Sequencing Platform"/>
            <person name="Earl A."/>
            <person name="Ward D."/>
            <person name="Feldgarden M."/>
            <person name="Gevers D."/>
            <person name="Strauss J."/>
            <person name="Ambrose C.E."/>
            <person name="Allen-Vercoe E."/>
            <person name="Walker B."/>
            <person name="Young S.K."/>
            <person name="Zeng Q."/>
            <person name="Gargeya S."/>
            <person name="Fitzgerald M."/>
            <person name="Haas B."/>
            <person name="Abouelleil A."/>
            <person name="Alvarado L."/>
            <person name="Arachchi H.M."/>
            <person name="Berlin A.M."/>
            <person name="Chapman S.B."/>
            <person name="Goldberg J."/>
            <person name="Griggs A."/>
            <person name="Gujja S."/>
            <person name="Hansen M."/>
            <person name="Howarth C."/>
            <person name="Imamovic A."/>
            <person name="Larimer J."/>
            <person name="McCowen C."/>
            <person name="Montmayeur A."/>
            <person name="Murphy C."/>
            <person name="Neiman D."/>
            <person name="Pearson M."/>
            <person name="Priest M."/>
            <person name="Roberts A."/>
            <person name="Saif S."/>
            <person name="Shea T."/>
            <person name="Sisk P."/>
            <person name="Sykes S."/>
            <person name="Wortman J."/>
            <person name="Nusbaum C."/>
            <person name="Birren B."/>
        </authorList>
    </citation>
    <scope>NUCLEOTIDE SEQUENCE [LARGE SCALE GENOMIC DNA]</scope>
    <source>
        <strain evidence="2 3">12_1B</strain>
    </source>
</reference>
<keyword evidence="3" id="KW-1185">Reference proteome</keyword>
<organism evidence="2 3">
    <name type="scientific">Fusobacterium ulcerans 12-1B</name>
    <dbReference type="NCBI Taxonomy" id="457404"/>
    <lineage>
        <taxon>Bacteria</taxon>
        <taxon>Fusobacteriati</taxon>
        <taxon>Fusobacteriota</taxon>
        <taxon>Fusobacteriia</taxon>
        <taxon>Fusobacteriales</taxon>
        <taxon>Fusobacteriaceae</taxon>
        <taxon>Fusobacterium</taxon>
    </lineage>
</organism>
<protein>
    <submittedName>
        <fullName evidence="2">Uncharacterized protein</fullName>
    </submittedName>
</protein>
<dbReference type="BioCyc" id="FSP457404-HMP:GTSQ-3545-MONOMER"/>
<dbReference type="AlphaFoldDB" id="H1PYJ7"/>
<comment type="caution">
    <text evidence="2">The sequence shown here is derived from an EMBL/GenBank/DDBJ whole genome shotgun (WGS) entry which is preliminary data.</text>
</comment>
<dbReference type="HOGENOM" id="CLU_1793689_0_0_0"/>
<keyword evidence="1" id="KW-0472">Membrane</keyword>
<dbReference type="RefSeq" id="WP_008699436.1">
    <property type="nucleotide sequence ID" value="NZ_KE161012.1"/>
</dbReference>
<sequence length="144" mass="16425">MIIDFAIISCMAVMVANLIGAIYYSRNISEKNKFTGEVTFKNLLKKEKVFRTTLMGIMVMVLWFYLYMFLNLKEINTTAILYMIVFSLKICLGGIAVYTINFLLNGKLLFDEEALEEMKIKIIKLGAVIGFLIVVITLNNNLKS</sequence>
<dbReference type="Proteomes" id="UP000003233">
    <property type="component" value="Unassembled WGS sequence"/>
</dbReference>
<feature type="transmembrane region" description="Helical" evidence="1">
    <location>
        <begin position="49"/>
        <end position="68"/>
    </location>
</feature>
<proteinExistence type="predicted"/>
<feature type="transmembrane region" description="Helical" evidence="1">
    <location>
        <begin position="6"/>
        <end position="24"/>
    </location>
</feature>
<evidence type="ECO:0000313" key="3">
    <source>
        <dbReference type="Proteomes" id="UP000003233"/>
    </source>
</evidence>
<evidence type="ECO:0000256" key="1">
    <source>
        <dbReference type="SAM" id="Phobius"/>
    </source>
</evidence>
<name>H1PYJ7_9FUSO</name>
<feature type="transmembrane region" description="Helical" evidence="1">
    <location>
        <begin position="125"/>
        <end position="142"/>
    </location>
</feature>
<accession>H1PYJ7</accession>
<evidence type="ECO:0000313" key="2">
    <source>
        <dbReference type="EMBL" id="EHO77186.1"/>
    </source>
</evidence>